<dbReference type="PANTHER" id="PTHR42856:SF1">
    <property type="entry name" value="ACYL-COENZYME A THIOESTERASE PAAI"/>
    <property type="match status" value="1"/>
</dbReference>
<dbReference type="PANTHER" id="PTHR42856">
    <property type="entry name" value="ACYL-COENZYME A THIOESTERASE PAAI"/>
    <property type="match status" value="1"/>
</dbReference>
<proteinExistence type="predicted"/>
<sequence length="143" mass="14838">MDADEMALAVARQMLADEGTGPAWGVAIEEVRAGYCRLSMKLRDDMLNGHRTAHGGMIFALADTAFAYVCNGGNARTVAAQASIVFLGSAAAGDVLVAEAEQLAREGRSGVTRVAVRTEEGRAVAEFTGYSRTIGGAIVAAES</sequence>
<dbReference type="Proteomes" id="UP000515861">
    <property type="component" value="Chromosome"/>
</dbReference>
<dbReference type="Gene3D" id="3.10.129.10">
    <property type="entry name" value="Hotdog Thioesterase"/>
    <property type="match status" value="1"/>
</dbReference>
<evidence type="ECO:0000259" key="2">
    <source>
        <dbReference type="Pfam" id="PF03061"/>
    </source>
</evidence>
<dbReference type="EMBL" id="CP060697">
    <property type="protein sequence ID" value="QNM83514.1"/>
    <property type="molecule type" value="Genomic_DNA"/>
</dbReference>
<dbReference type="NCBIfam" id="TIGR02286">
    <property type="entry name" value="PaaD"/>
    <property type="match status" value="1"/>
</dbReference>
<accession>A0A7G9L4G5</accession>
<name>A0A7G9L4G5_9SPHN</name>
<evidence type="ECO:0000313" key="4">
    <source>
        <dbReference type="Proteomes" id="UP000515861"/>
    </source>
</evidence>
<evidence type="ECO:0000313" key="3">
    <source>
        <dbReference type="EMBL" id="QNM83514.1"/>
    </source>
</evidence>
<reference evidence="3 4" key="1">
    <citation type="submission" date="2020-08" db="EMBL/GenBank/DDBJ databases">
        <title>Sphingomonas sp. sand1-3 16S ribosomal RNA gene Genome sequencing and assembly.</title>
        <authorList>
            <person name="Kang M."/>
        </authorList>
    </citation>
    <scope>NUCLEOTIDE SEQUENCE [LARGE SCALE GENOMIC DNA]</scope>
    <source>
        <strain evidence="4">sand1-3</strain>
    </source>
</reference>
<keyword evidence="1" id="KW-0378">Hydrolase</keyword>
<dbReference type="RefSeq" id="WP_187480469.1">
    <property type="nucleotide sequence ID" value="NZ_CP060697.1"/>
</dbReference>
<dbReference type="AlphaFoldDB" id="A0A7G9L4G5"/>
<dbReference type="Pfam" id="PF03061">
    <property type="entry name" value="4HBT"/>
    <property type="match status" value="1"/>
</dbReference>
<dbReference type="InterPro" id="IPR052723">
    <property type="entry name" value="Acyl-CoA_thioesterase_PaaI"/>
</dbReference>
<dbReference type="GO" id="GO:0016289">
    <property type="term" value="F:acyl-CoA hydrolase activity"/>
    <property type="evidence" value="ECO:0007669"/>
    <property type="project" value="TreeGrafter"/>
</dbReference>
<dbReference type="NCBIfam" id="TIGR00369">
    <property type="entry name" value="unchar_dom_1"/>
    <property type="match status" value="1"/>
</dbReference>
<dbReference type="InterPro" id="IPR011973">
    <property type="entry name" value="PaaD"/>
</dbReference>
<dbReference type="KEGG" id="ssau:H8M03_04055"/>
<feature type="domain" description="Thioesterase" evidence="2">
    <location>
        <begin position="52"/>
        <end position="124"/>
    </location>
</feature>
<organism evidence="3 4">
    <name type="scientific">Sphingomonas sabuli</name>
    <dbReference type="NCBI Taxonomy" id="2764186"/>
    <lineage>
        <taxon>Bacteria</taxon>
        <taxon>Pseudomonadati</taxon>
        <taxon>Pseudomonadota</taxon>
        <taxon>Alphaproteobacteria</taxon>
        <taxon>Sphingomonadales</taxon>
        <taxon>Sphingomonadaceae</taxon>
        <taxon>Sphingomonas</taxon>
    </lineage>
</organism>
<dbReference type="InterPro" id="IPR003736">
    <property type="entry name" value="PAAI_dom"/>
</dbReference>
<dbReference type="CDD" id="cd03443">
    <property type="entry name" value="PaaI_thioesterase"/>
    <property type="match status" value="1"/>
</dbReference>
<evidence type="ECO:0000256" key="1">
    <source>
        <dbReference type="ARBA" id="ARBA00022801"/>
    </source>
</evidence>
<dbReference type="SUPFAM" id="SSF54637">
    <property type="entry name" value="Thioesterase/thiol ester dehydrase-isomerase"/>
    <property type="match status" value="1"/>
</dbReference>
<gene>
    <name evidence="3" type="primary">paaI</name>
    <name evidence="3" type="ORF">H8M03_04055</name>
</gene>
<dbReference type="InterPro" id="IPR029069">
    <property type="entry name" value="HotDog_dom_sf"/>
</dbReference>
<dbReference type="InterPro" id="IPR006683">
    <property type="entry name" value="Thioestr_dom"/>
</dbReference>
<protein>
    <submittedName>
        <fullName evidence="3">Hydroxyphenylacetyl-CoA thioesterase PaaI</fullName>
    </submittedName>
</protein>
<keyword evidence="4" id="KW-1185">Reference proteome</keyword>